<name>A0A8E2DXV0_9PEZI</name>
<keyword evidence="3" id="KW-1185">Reference proteome</keyword>
<dbReference type="Proteomes" id="UP000250266">
    <property type="component" value="Unassembled WGS sequence"/>
</dbReference>
<dbReference type="AlphaFoldDB" id="A0A8E2DXV0"/>
<sequence length="118" mass="14015">MGILAGDGFNALILKWPRITTEHDDVEKVVKRELIKHQRCSISESSKGENVFWEKEDRMLPIALYWRLQEHAQSEERNKHPRPVEDDFGHPEKTFSARLQRKERKLRLLERRRSQGLG</sequence>
<gene>
    <name evidence="2" type="ORF">K432DRAFT_231611</name>
</gene>
<dbReference type="EMBL" id="KV745727">
    <property type="protein sequence ID" value="OCK73558.1"/>
    <property type="molecule type" value="Genomic_DNA"/>
</dbReference>
<evidence type="ECO:0000313" key="2">
    <source>
        <dbReference type="EMBL" id="OCK73558.1"/>
    </source>
</evidence>
<feature type="region of interest" description="Disordered" evidence="1">
    <location>
        <begin position="73"/>
        <end position="118"/>
    </location>
</feature>
<feature type="compositionally biased region" description="Basic and acidic residues" evidence="1">
    <location>
        <begin position="73"/>
        <end position="95"/>
    </location>
</feature>
<proteinExistence type="predicted"/>
<dbReference type="OrthoDB" id="5318346at2759"/>
<protein>
    <submittedName>
        <fullName evidence="2">Uncharacterized protein</fullName>
    </submittedName>
</protein>
<evidence type="ECO:0000256" key="1">
    <source>
        <dbReference type="SAM" id="MobiDB-lite"/>
    </source>
</evidence>
<accession>A0A8E2DXV0</accession>
<organism evidence="2 3">
    <name type="scientific">Lepidopterella palustris CBS 459.81</name>
    <dbReference type="NCBI Taxonomy" id="1314670"/>
    <lineage>
        <taxon>Eukaryota</taxon>
        <taxon>Fungi</taxon>
        <taxon>Dikarya</taxon>
        <taxon>Ascomycota</taxon>
        <taxon>Pezizomycotina</taxon>
        <taxon>Dothideomycetes</taxon>
        <taxon>Pleosporomycetidae</taxon>
        <taxon>Mytilinidiales</taxon>
        <taxon>Argynnaceae</taxon>
        <taxon>Lepidopterella</taxon>
    </lineage>
</organism>
<feature type="compositionally biased region" description="Basic and acidic residues" evidence="1">
    <location>
        <begin position="106"/>
        <end position="118"/>
    </location>
</feature>
<evidence type="ECO:0000313" key="3">
    <source>
        <dbReference type="Proteomes" id="UP000250266"/>
    </source>
</evidence>
<reference evidence="2 3" key="1">
    <citation type="journal article" date="2016" name="Nat. Commun.">
        <title>Ectomycorrhizal ecology is imprinted in the genome of the dominant symbiotic fungus Cenococcum geophilum.</title>
        <authorList>
            <consortium name="DOE Joint Genome Institute"/>
            <person name="Peter M."/>
            <person name="Kohler A."/>
            <person name="Ohm R.A."/>
            <person name="Kuo A."/>
            <person name="Krutzmann J."/>
            <person name="Morin E."/>
            <person name="Arend M."/>
            <person name="Barry K.W."/>
            <person name="Binder M."/>
            <person name="Choi C."/>
            <person name="Clum A."/>
            <person name="Copeland A."/>
            <person name="Grisel N."/>
            <person name="Haridas S."/>
            <person name="Kipfer T."/>
            <person name="LaButti K."/>
            <person name="Lindquist E."/>
            <person name="Lipzen A."/>
            <person name="Maire R."/>
            <person name="Meier B."/>
            <person name="Mihaltcheva S."/>
            <person name="Molinier V."/>
            <person name="Murat C."/>
            <person name="Poggeler S."/>
            <person name="Quandt C.A."/>
            <person name="Sperisen C."/>
            <person name="Tritt A."/>
            <person name="Tisserant E."/>
            <person name="Crous P.W."/>
            <person name="Henrissat B."/>
            <person name="Nehls U."/>
            <person name="Egli S."/>
            <person name="Spatafora J.W."/>
            <person name="Grigoriev I.V."/>
            <person name="Martin F.M."/>
        </authorList>
    </citation>
    <scope>NUCLEOTIDE SEQUENCE [LARGE SCALE GENOMIC DNA]</scope>
    <source>
        <strain evidence="2 3">CBS 459.81</strain>
    </source>
</reference>